<dbReference type="InterPro" id="IPR027469">
    <property type="entry name" value="Cation_efflux_TMD_sf"/>
</dbReference>
<evidence type="ECO:0000256" key="6">
    <source>
        <dbReference type="ARBA" id="ARBA00023136"/>
    </source>
</evidence>
<evidence type="ECO:0000259" key="9">
    <source>
        <dbReference type="Pfam" id="PF01545"/>
    </source>
</evidence>
<dbReference type="SUPFAM" id="SSF52047">
    <property type="entry name" value="RNI-like"/>
    <property type="match status" value="2"/>
</dbReference>
<evidence type="ECO:0000256" key="5">
    <source>
        <dbReference type="ARBA" id="ARBA00022989"/>
    </source>
</evidence>
<comment type="caution">
    <text evidence="10">The sequence shown here is derived from an EMBL/GenBank/DDBJ whole genome shotgun (WGS) entry which is preliminary data.</text>
</comment>
<proteinExistence type="inferred from homology"/>
<dbReference type="InterPro" id="IPR001611">
    <property type="entry name" value="Leu-rich_rpt"/>
</dbReference>
<reference evidence="10 11" key="1">
    <citation type="journal article" date="2019" name="Sci. Rep.">
        <title>Comparative genomics of chytrid fungi reveal insights into the obligate biotrophic and pathogenic lifestyle of Synchytrium endobioticum.</title>
        <authorList>
            <person name="van de Vossenberg B.T.L.H."/>
            <person name="Warris S."/>
            <person name="Nguyen H.D.T."/>
            <person name="van Gent-Pelzer M.P.E."/>
            <person name="Joly D.L."/>
            <person name="van de Geest H.C."/>
            <person name="Bonants P.J.M."/>
            <person name="Smith D.S."/>
            <person name="Levesque C.A."/>
            <person name="van der Lee T.A.J."/>
        </authorList>
    </citation>
    <scope>NUCLEOTIDE SEQUENCE [LARGE SCALE GENOMIC DNA]</scope>
    <source>
        <strain evidence="10 11">JEL517</strain>
    </source>
</reference>
<accession>A0A507C6W8</accession>
<dbReference type="InterPro" id="IPR058533">
    <property type="entry name" value="Cation_efflux_TM"/>
</dbReference>
<keyword evidence="6 8" id="KW-0472">Membrane</keyword>
<dbReference type="Proteomes" id="UP000319731">
    <property type="component" value="Unassembled WGS sequence"/>
</dbReference>
<gene>
    <name evidence="10" type="ORF">SmJEL517_g03403</name>
</gene>
<dbReference type="Gene3D" id="1.20.1510.10">
    <property type="entry name" value="Cation efflux protein transmembrane domain"/>
    <property type="match status" value="2"/>
</dbReference>
<feature type="transmembrane region" description="Helical" evidence="8">
    <location>
        <begin position="578"/>
        <end position="607"/>
    </location>
</feature>
<dbReference type="InterPro" id="IPR002524">
    <property type="entry name" value="Cation_efflux"/>
</dbReference>
<keyword evidence="5 8" id="KW-1133">Transmembrane helix</keyword>
<keyword evidence="3 8" id="KW-0812">Transmembrane</keyword>
<protein>
    <recommendedName>
        <fullName evidence="9">Cation efflux protein transmembrane domain-containing protein</fullName>
    </recommendedName>
</protein>
<feature type="transmembrane region" description="Helical" evidence="8">
    <location>
        <begin position="877"/>
        <end position="901"/>
    </location>
</feature>
<dbReference type="EMBL" id="QEAO01000018">
    <property type="protein sequence ID" value="TPX33726.1"/>
    <property type="molecule type" value="Genomic_DNA"/>
</dbReference>
<dbReference type="NCBIfam" id="TIGR01297">
    <property type="entry name" value="CDF"/>
    <property type="match status" value="2"/>
</dbReference>
<evidence type="ECO:0000313" key="11">
    <source>
        <dbReference type="Proteomes" id="UP000319731"/>
    </source>
</evidence>
<dbReference type="GO" id="GO:0016020">
    <property type="term" value="C:membrane"/>
    <property type="evidence" value="ECO:0007669"/>
    <property type="project" value="UniProtKB-SubCell"/>
</dbReference>
<evidence type="ECO:0000256" key="4">
    <source>
        <dbReference type="ARBA" id="ARBA00022833"/>
    </source>
</evidence>
<keyword evidence="4" id="KW-0862">Zinc</keyword>
<evidence type="ECO:0000313" key="10">
    <source>
        <dbReference type="EMBL" id="TPX33726.1"/>
    </source>
</evidence>
<keyword evidence="11" id="KW-1185">Reference proteome</keyword>
<dbReference type="AlphaFoldDB" id="A0A507C6W8"/>
<name>A0A507C6W8_9FUNG</name>
<dbReference type="GeneID" id="42004628"/>
<comment type="similarity">
    <text evidence="2">Belongs to the cation diffusion facilitator (CDF) transporter (TC 2.A.4) family. SLC30A subfamily.</text>
</comment>
<dbReference type="SUPFAM" id="SSF161111">
    <property type="entry name" value="Cation efflux protein transmembrane domain-like"/>
    <property type="match status" value="1"/>
</dbReference>
<dbReference type="SUPFAM" id="SSF160240">
    <property type="entry name" value="Cation efflux protein cytoplasmic domain-like"/>
    <property type="match status" value="1"/>
</dbReference>
<dbReference type="SMART" id="SM00368">
    <property type="entry name" value="LRR_RI"/>
    <property type="match status" value="8"/>
</dbReference>
<organism evidence="10 11">
    <name type="scientific">Synchytrium microbalum</name>
    <dbReference type="NCBI Taxonomy" id="1806994"/>
    <lineage>
        <taxon>Eukaryota</taxon>
        <taxon>Fungi</taxon>
        <taxon>Fungi incertae sedis</taxon>
        <taxon>Chytridiomycota</taxon>
        <taxon>Chytridiomycota incertae sedis</taxon>
        <taxon>Chytridiomycetes</taxon>
        <taxon>Synchytriales</taxon>
        <taxon>Synchytriaceae</taxon>
        <taxon>Synchytrium</taxon>
    </lineage>
</organism>
<comment type="subcellular location">
    <subcellularLocation>
        <location evidence="1">Membrane</location>
        <topology evidence="1">Multi-pass membrane protein</topology>
    </subcellularLocation>
</comment>
<dbReference type="GO" id="GO:0005385">
    <property type="term" value="F:zinc ion transmembrane transporter activity"/>
    <property type="evidence" value="ECO:0007669"/>
    <property type="project" value="TreeGrafter"/>
</dbReference>
<dbReference type="PANTHER" id="PTHR45820">
    <property type="entry name" value="FI23527P1"/>
    <property type="match status" value="1"/>
</dbReference>
<evidence type="ECO:0000256" key="2">
    <source>
        <dbReference type="ARBA" id="ARBA00008873"/>
    </source>
</evidence>
<feature type="transmembrane region" description="Helical" evidence="8">
    <location>
        <begin position="628"/>
        <end position="651"/>
    </location>
</feature>
<dbReference type="PANTHER" id="PTHR45820:SF4">
    <property type="entry name" value="ZINC TRANSPORTER 63C, ISOFORM F"/>
    <property type="match status" value="1"/>
</dbReference>
<dbReference type="InterPro" id="IPR036837">
    <property type="entry name" value="Cation_efflux_CTD_sf"/>
</dbReference>
<feature type="transmembrane region" description="Helical" evidence="8">
    <location>
        <begin position="913"/>
        <end position="937"/>
    </location>
</feature>
<evidence type="ECO:0000256" key="7">
    <source>
        <dbReference type="SAM" id="MobiDB-lite"/>
    </source>
</evidence>
<evidence type="ECO:0000256" key="3">
    <source>
        <dbReference type="ARBA" id="ARBA00022692"/>
    </source>
</evidence>
<feature type="compositionally biased region" description="Basic and acidic residues" evidence="7">
    <location>
        <begin position="808"/>
        <end position="851"/>
    </location>
</feature>
<feature type="domain" description="Cation efflux protein transmembrane" evidence="9">
    <location>
        <begin position="859"/>
        <end position="937"/>
    </location>
</feature>
<dbReference type="STRING" id="1806994.A0A507C6W8"/>
<dbReference type="Gene3D" id="3.80.10.10">
    <property type="entry name" value="Ribonuclease Inhibitor"/>
    <property type="match status" value="3"/>
</dbReference>
<feature type="region of interest" description="Disordered" evidence="7">
    <location>
        <begin position="808"/>
        <end position="869"/>
    </location>
</feature>
<dbReference type="RefSeq" id="XP_031024643.1">
    <property type="nucleotide sequence ID" value="XM_031169331.1"/>
</dbReference>
<feature type="transmembrane region" description="Helical" evidence="8">
    <location>
        <begin position="663"/>
        <end position="683"/>
    </location>
</feature>
<dbReference type="OrthoDB" id="9944568at2759"/>
<feature type="domain" description="Cation efflux protein transmembrane" evidence="9">
    <location>
        <begin position="571"/>
        <end position="695"/>
    </location>
</feature>
<evidence type="ECO:0000256" key="1">
    <source>
        <dbReference type="ARBA" id="ARBA00004141"/>
    </source>
</evidence>
<sequence>MSDVEPDLSESDDARSETTDYSYSKSEVAATSELFAIQQSLLHQVEDIIPPSTDSLLENLSLKHLCSFDGSTLKIIPPKQPANAQDFKLDVETLRESLGAVPVRRLEVSHVVCTESDLANCISAFDLEELALRGIAFDKISLEAILQVVSGLFTGIVELALNALNLHSNPKNVQALSRFITTNKTVKRLYITENGFDDDSISGIAASIQKNTSLELLDVSANDFSDRGAMQLSAAMRANTTLSRLHMKRNDKVTPKTAVHIFQAHKGRIRFLLTQGSKSDEWTFPEPIPGQVKVPLSNGLSGAVGGYEFAKLLQEMKSGDSVFSVNFGNNNIDDDGAAAVGQQLKNDTKLVSLDLHRNKIGYAGMEVIALGLEANTTLMSLDLSHNNIGMTGAYYVTRIISKNRTLKYLDLSANRMSDSGIEKLASALKSCESLISLALRSNHIKVVGAVCLAKNLPPHLTILDLKYNTIGNEGALAFAALLKENKSLVKLDLAGNEIGDEGAEALSLALLENDTMLDLSLGVNTKEFIVNVDANIGKAPAPKGTAQVQVPAGRRQSVPTVIRHKGMSSNTISEVVSAYVAGSIALVADAFHMLSDVLSLIIAYYAIKLAARTTRGPKFSYGWQRAEVLGALVNGVFLLALCFTIVIEALQRFAQPVRVERPILVLIVGSAGLGMNLVGLLLFHEHAHGHSHSHGDSHNHNHVDDHLEDEEEANAPIVTHSRRSSYLNTQDGPLSSLSLYPAQARADIINAAEILSHRDLADANPHPEPGAGFRTETILKMSPALPHNAQKSPSFSNKTSAINGRASKDTHVHNHDDHDHDHAEHQHSHSPDHEHEHSHCDNDHANHNHSHDGHKHHDHDHDEKKAHGGGHLNMQGVFLHVLGDAMASIGVIISALIIIFADGDWKYYADPAISIVITIAICSSTIPLVRSAAFILLQGVPHSVPIEVLRTRILKLEGIIDVHELHVWQLSDTKAIASVHVIVQAPFTTAYGSIPPDYMAIASRVKQLLHEYGIHSTTVQPEFFYSKGKSVSEGRSSPGSEPPHMDLIDIVDKNTLVEQTCLLRCEEDCIESMCCPAPATAKVSPANDLP</sequence>
<feature type="compositionally biased region" description="Acidic residues" evidence="7">
    <location>
        <begin position="1"/>
        <end position="11"/>
    </location>
</feature>
<dbReference type="Pfam" id="PF01545">
    <property type="entry name" value="Cation_efflux"/>
    <property type="match status" value="2"/>
</dbReference>
<dbReference type="Pfam" id="PF13516">
    <property type="entry name" value="LRR_6"/>
    <property type="match status" value="7"/>
</dbReference>
<dbReference type="GO" id="GO:0006882">
    <property type="term" value="P:intracellular zinc ion homeostasis"/>
    <property type="evidence" value="ECO:0007669"/>
    <property type="project" value="TreeGrafter"/>
</dbReference>
<evidence type="ECO:0000256" key="8">
    <source>
        <dbReference type="SAM" id="Phobius"/>
    </source>
</evidence>
<feature type="region of interest" description="Disordered" evidence="7">
    <location>
        <begin position="1"/>
        <end position="23"/>
    </location>
</feature>
<dbReference type="InterPro" id="IPR032675">
    <property type="entry name" value="LRR_dom_sf"/>
</dbReference>